<organism evidence="4 5">
    <name type="scientific">Aquipuribacter hungaricus</name>
    <dbReference type="NCBI Taxonomy" id="545624"/>
    <lineage>
        <taxon>Bacteria</taxon>
        <taxon>Bacillati</taxon>
        <taxon>Actinomycetota</taxon>
        <taxon>Actinomycetes</taxon>
        <taxon>Micrococcales</taxon>
        <taxon>Intrasporangiaceae</taxon>
        <taxon>Aquipuribacter</taxon>
    </lineage>
</organism>
<dbReference type="SMART" id="SM00327">
    <property type="entry name" value="VWA"/>
    <property type="match status" value="1"/>
</dbReference>
<feature type="domain" description="VWFA" evidence="3">
    <location>
        <begin position="480"/>
        <end position="687"/>
    </location>
</feature>
<keyword evidence="5" id="KW-1185">Reference proteome</keyword>
<dbReference type="InterPro" id="IPR036465">
    <property type="entry name" value="vWFA_dom_sf"/>
</dbReference>
<evidence type="ECO:0000256" key="1">
    <source>
        <dbReference type="SAM" id="MobiDB-lite"/>
    </source>
</evidence>
<dbReference type="SUPFAM" id="SSF53300">
    <property type="entry name" value="vWA-like"/>
    <property type="match status" value="1"/>
</dbReference>
<evidence type="ECO:0000313" key="5">
    <source>
        <dbReference type="Proteomes" id="UP001595685"/>
    </source>
</evidence>
<dbReference type="RefSeq" id="WP_376985371.1">
    <property type="nucleotide sequence ID" value="NZ_JBHRWW010000002.1"/>
</dbReference>
<evidence type="ECO:0000313" key="4">
    <source>
        <dbReference type="EMBL" id="MFC3687494.1"/>
    </source>
</evidence>
<protein>
    <recommendedName>
        <fullName evidence="3">VWFA domain-containing protein</fullName>
    </recommendedName>
</protein>
<evidence type="ECO:0000259" key="3">
    <source>
        <dbReference type="PROSITE" id="PS50234"/>
    </source>
</evidence>
<dbReference type="InterPro" id="IPR002035">
    <property type="entry name" value="VWF_A"/>
</dbReference>
<evidence type="ECO:0000256" key="2">
    <source>
        <dbReference type="SAM" id="Phobius"/>
    </source>
</evidence>
<feature type="compositionally biased region" description="Polar residues" evidence="1">
    <location>
        <begin position="210"/>
        <end position="220"/>
    </location>
</feature>
<dbReference type="Proteomes" id="UP001595685">
    <property type="component" value="Unassembled WGS sequence"/>
</dbReference>
<dbReference type="Gene3D" id="3.40.50.410">
    <property type="entry name" value="von Willebrand factor, type A domain"/>
    <property type="match status" value="1"/>
</dbReference>
<keyword evidence="2" id="KW-0472">Membrane</keyword>
<feature type="compositionally biased region" description="Low complexity" evidence="1">
    <location>
        <begin position="148"/>
        <end position="165"/>
    </location>
</feature>
<feature type="compositionally biased region" description="Low complexity" evidence="1">
    <location>
        <begin position="197"/>
        <end position="209"/>
    </location>
</feature>
<dbReference type="PROSITE" id="PS50234">
    <property type="entry name" value="VWFA"/>
    <property type="match status" value="1"/>
</dbReference>
<reference evidence="5" key="1">
    <citation type="journal article" date="2019" name="Int. J. Syst. Evol. Microbiol.">
        <title>The Global Catalogue of Microorganisms (GCM) 10K type strain sequencing project: providing services to taxonomists for standard genome sequencing and annotation.</title>
        <authorList>
            <consortium name="The Broad Institute Genomics Platform"/>
            <consortium name="The Broad Institute Genome Sequencing Center for Infectious Disease"/>
            <person name="Wu L."/>
            <person name="Ma J."/>
        </authorList>
    </citation>
    <scope>NUCLEOTIDE SEQUENCE [LARGE SCALE GENOMIC DNA]</scope>
    <source>
        <strain evidence="5">NCAIM B.02333</strain>
    </source>
</reference>
<feature type="region of interest" description="Disordered" evidence="1">
    <location>
        <begin position="401"/>
        <end position="459"/>
    </location>
</feature>
<feature type="region of interest" description="Disordered" evidence="1">
    <location>
        <begin position="148"/>
        <end position="223"/>
    </location>
</feature>
<accession>A0ABV7WCE8</accession>
<keyword evidence="2" id="KW-0812">Transmembrane</keyword>
<proteinExistence type="predicted"/>
<gene>
    <name evidence="4" type="ORF">ACFOLH_03985</name>
</gene>
<keyword evidence="2" id="KW-1133">Transmembrane helix</keyword>
<feature type="transmembrane region" description="Helical" evidence="2">
    <location>
        <begin position="21"/>
        <end position="41"/>
    </location>
</feature>
<sequence length="690" mass="66638">MADGGGWGSSFDRRRRRVGPLGVLVLVVLLAAAVAVAVGLLGERRQGGDGAGGVDGAGAVACTAGPTVTVVVDPTLAPTLRRVVAGAAGSRLGTGACADVEVLAQPSAQTAAAMADDPSSVTDDGAPHLWVPDSSVWLGRAVAVTAPGTPPASVDGTAAGAAARPAPDPVPSGAPGPVPSGAPGPVPSGAPGPVPNGAPGAIPSGAPSAVTSTAPGSRTALTDLGPLVSSPVVVATRPEVVAAAGWTGTGPSWAQVLASGRPVAVPELAGSAVGLQALLALQASVPDPADRQEALAAAVGALLPDGSTAGPADAGAALALVQDAGGAAEAAPLVPTSEQQVFAGGRGSVSTPAVAVRPTGSPADLDYPLVRVDTPERQVGVDAAAIEGVVRLLETAGREAAVADGFRPPDADVPPTPGASGTPGTSAAPGTPGTAAAPGTPGAAAPGTAGPDPAAAPRPPRWADAEVLLAQVAELRRPVRVLVVLDATASMRGVTATGATRADVTRQAVDDAVARLPGTASVGLWFFAADLGSDPAGAPTGHVEVVPVRPLVPAAAGTDQRAALAAGTAQLPGRLTPGGTGLYETVLAAVRAARDSGEQDGGGDGALRSVLLVTDGRQDDPGAPPLDQVVAALQAEADPARPVPLLVVGLSTDVDAAELTALAGATGGAAYLAEQPEDLPAVLADALRRR</sequence>
<name>A0ABV7WCE8_9MICO</name>
<dbReference type="EMBL" id="JBHRWW010000002">
    <property type="protein sequence ID" value="MFC3687494.1"/>
    <property type="molecule type" value="Genomic_DNA"/>
</dbReference>
<feature type="compositionally biased region" description="Low complexity" evidence="1">
    <location>
        <begin position="418"/>
        <end position="453"/>
    </location>
</feature>
<comment type="caution">
    <text evidence="4">The sequence shown here is derived from an EMBL/GenBank/DDBJ whole genome shotgun (WGS) entry which is preliminary data.</text>
</comment>
<feature type="compositionally biased region" description="Pro residues" evidence="1">
    <location>
        <begin position="166"/>
        <end position="196"/>
    </location>
</feature>